<dbReference type="Ensembl" id="ENSPCLT00000013355.1">
    <property type="protein sequence ID" value="ENSPCLP00000009889.1"/>
    <property type="gene ID" value="ENSPCLG00000008154.1"/>
</dbReference>
<reference evidence="1" key="1">
    <citation type="submission" date="2025-08" db="UniProtKB">
        <authorList>
            <consortium name="Ensembl"/>
        </authorList>
    </citation>
    <scope>IDENTIFICATION</scope>
</reference>
<organism evidence="1 2">
    <name type="scientific">Phasianus colchicus</name>
    <name type="common">Common pheasant</name>
    <dbReference type="NCBI Taxonomy" id="9054"/>
    <lineage>
        <taxon>Eukaryota</taxon>
        <taxon>Metazoa</taxon>
        <taxon>Chordata</taxon>
        <taxon>Craniata</taxon>
        <taxon>Vertebrata</taxon>
        <taxon>Euteleostomi</taxon>
        <taxon>Archelosauria</taxon>
        <taxon>Archosauria</taxon>
        <taxon>Dinosauria</taxon>
        <taxon>Saurischia</taxon>
        <taxon>Theropoda</taxon>
        <taxon>Coelurosauria</taxon>
        <taxon>Aves</taxon>
        <taxon>Neognathae</taxon>
        <taxon>Galloanserae</taxon>
        <taxon>Galliformes</taxon>
        <taxon>Phasianidae</taxon>
        <taxon>Phasianinae</taxon>
        <taxon>Phasianus</taxon>
    </lineage>
</organism>
<sequence>MKGECSSRLIYSLIGPLCIGRKPVKEVRVEFCLLSLPFHYFEVEKLFICSSWVGKSSGT</sequence>
<keyword evidence="2" id="KW-1185">Reference proteome</keyword>
<reference evidence="1" key="2">
    <citation type="submission" date="2025-09" db="UniProtKB">
        <authorList>
            <consortium name="Ensembl"/>
        </authorList>
    </citation>
    <scope>IDENTIFICATION</scope>
</reference>
<evidence type="ECO:0000313" key="2">
    <source>
        <dbReference type="Proteomes" id="UP000472261"/>
    </source>
</evidence>
<dbReference type="Proteomes" id="UP000472261">
    <property type="component" value="Unplaced"/>
</dbReference>
<protein>
    <submittedName>
        <fullName evidence="1">Uncharacterized protein</fullName>
    </submittedName>
</protein>
<accession>A0A669PNW3</accession>
<name>A0A669PNW3_PHACC</name>
<proteinExistence type="predicted"/>
<dbReference type="AlphaFoldDB" id="A0A669PNW3"/>
<evidence type="ECO:0000313" key="1">
    <source>
        <dbReference type="Ensembl" id="ENSPCLP00000009889.1"/>
    </source>
</evidence>